<dbReference type="Proteomes" id="UP001597493">
    <property type="component" value="Unassembled WGS sequence"/>
</dbReference>
<feature type="region of interest" description="Disordered" evidence="1">
    <location>
        <begin position="165"/>
        <end position="188"/>
    </location>
</feature>
<evidence type="ECO:0000256" key="1">
    <source>
        <dbReference type="SAM" id="MobiDB-lite"/>
    </source>
</evidence>
<feature type="compositionally biased region" description="Basic and acidic residues" evidence="1">
    <location>
        <begin position="176"/>
        <end position="188"/>
    </location>
</feature>
<reference evidence="3" key="1">
    <citation type="journal article" date="2019" name="Int. J. Syst. Evol. Microbiol.">
        <title>The Global Catalogue of Microorganisms (GCM) 10K type strain sequencing project: providing services to taxonomists for standard genome sequencing and annotation.</title>
        <authorList>
            <consortium name="The Broad Institute Genomics Platform"/>
            <consortium name="The Broad Institute Genome Sequencing Center for Infectious Disease"/>
            <person name="Wu L."/>
            <person name="Ma J."/>
        </authorList>
    </citation>
    <scope>NUCLEOTIDE SEQUENCE [LARGE SCALE GENOMIC DNA]</scope>
    <source>
        <strain evidence="3">TISTR 1827</strain>
    </source>
</reference>
<protein>
    <submittedName>
        <fullName evidence="2">Pyridoxamine 5'-phosphate oxidase family protein</fullName>
    </submittedName>
</protein>
<organism evidence="2 3">
    <name type="scientific">Paenibacillus thailandensis</name>
    <dbReference type="NCBI Taxonomy" id="393250"/>
    <lineage>
        <taxon>Bacteria</taxon>
        <taxon>Bacillati</taxon>
        <taxon>Bacillota</taxon>
        <taxon>Bacilli</taxon>
        <taxon>Bacillales</taxon>
        <taxon>Paenibacillaceae</taxon>
        <taxon>Paenibacillus</taxon>
    </lineage>
</organism>
<name>A0ABW5R410_9BACL</name>
<dbReference type="PANTHER" id="PTHR34071:SF2">
    <property type="entry name" value="FLAVIN-NUCLEOTIDE-BINDING PROTEIN"/>
    <property type="match status" value="1"/>
</dbReference>
<comment type="caution">
    <text evidence="2">The sequence shown here is derived from an EMBL/GenBank/DDBJ whole genome shotgun (WGS) entry which is preliminary data.</text>
</comment>
<dbReference type="SUPFAM" id="SSF50475">
    <property type="entry name" value="FMN-binding split barrel"/>
    <property type="match status" value="1"/>
</dbReference>
<accession>A0ABW5R410</accession>
<gene>
    <name evidence="2" type="ORF">ACFSW5_25150</name>
</gene>
<keyword evidence="3" id="KW-1185">Reference proteome</keyword>
<proteinExistence type="predicted"/>
<dbReference type="RefSeq" id="WP_379280246.1">
    <property type="nucleotide sequence ID" value="NZ_JBHUGT010000011.1"/>
</dbReference>
<evidence type="ECO:0000313" key="3">
    <source>
        <dbReference type="Proteomes" id="UP001597493"/>
    </source>
</evidence>
<dbReference type="Gene3D" id="2.30.110.10">
    <property type="entry name" value="Electron Transport, Fmn-binding Protein, Chain A"/>
    <property type="match status" value="1"/>
</dbReference>
<dbReference type="PANTHER" id="PTHR34071">
    <property type="entry name" value="5-NITROIMIDAZOLE ANTIBIOTICS RESISTANCE PROTEIN, NIMA-FAMILY-RELATED PROTEIN-RELATED"/>
    <property type="match status" value="1"/>
</dbReference>
<dbReference type="Pfam" id="PF12900">
    <property type="entry name" value="Pyridox_ox_2"/>
    <property type="match status" value="1"/>
</dbReference>
<dbReference type="InterPro" id="IPR012349">
    <property type="entry name" value="Split_barrel_FMN-bd"/>
</dbReference>
<dbReference type="InterPro" id="IPR024747">
    <property type="entry name" value="Pyridox_Oxase-rel"/>
</dbReference>
<sequence length="188" mass="20727">MQPIRYAKRECRDQDKIDLFLQQAAAGYLGLSVDDMPYVVPLNYVWLNGAVYFHGAAEGRKNDMIARNAQACFTVCESPGTIASPIPAHTDTAYMSVMLFGAVRPVEGLDEAVEAMQAMLDKYVPGYFNQPLAASHLDKYRSSLGSRTVVMKLVPHTITAKENDQPESALFYRGRKAADDARSRSGEG</sequence>
<dbReference type="EMBL" id="JBHUMY010000043">
    <property type="protein sequence ID" value="MFD2663531.1"/>
    <property type="molecule type" value="Genomic_DNA"/>
</dbReference>
<evidence type="ECO:0000313" key="2">
    <source>
        <dbReference type="EMBL" id="MFD2663531.1"/>
    </source>
</evidence>